<evidence type="ECO:0000313" key="2">
    <source>
        <dbReference type="Proteomes" id="UP000318717"/>
    </source>
</evidence>
<accession>A0A4Y3HR43</accession>
<sequence length="228" mass="25903">MHLEKFSDIYQRAAKRKGGSAQLEARLAVPFSAQDVALIPDDRWLSTFSLKVFQSGMSWKVVRDKWPNFEELFFGFKPELLLMLSDEHWETKARDPKIIRHFGKVMTIKTNAEMLMDARLTHGSFAKMVSQWPADNITGLWDHLKKHGARLGGNTGPYALRQMGVDTFILSSDVESYLRNYGIIDGGRDTKKSRSAANQAFCHWQQESGRSLSEISQVIAFSCGDNRV</sequence>
<reference evidence="1 2" key="1">
    <citation type="submission" date="2019-06" db="EMBL/GenBank/DDBJ databases">
        <title>Whole genome shotgun sequence of Vibrio inusitatus NBRC 102082.</title>
        <authorList>
            <person name="Hosoyama A."/>
            <person name="Uohara A."/>
            <person name="Ohji S."/>
            <person name="Ichikawa N."/>
        </authorList>
    </citation>
    <scope>NUCLEOTIDE SEQUENCE [LARGE SCALE GENOMIC DNA]</scope>
    <source>
        <strain evidence="1 2">NBRC 102082</strain>
    </source>
</reference>
<gene>
    <name evidence="1" type="ORF">VIN01S_04170</name>
</gene>
<dbReference type="InterPro" id="IPR011257">
    <property type="entry name" value="DNA_glycosylase"/>
</dbReference>
<name>A0A4Y3HR43_9VIBR</name>
<dbReference type="AlphaFoldDB" id="A0A4Y3HR43"/>
<comment type="caution">
    <text evidence="1">The sequence shown here is derived from an EMBL/GenBank/DDBJ whole genome shotgun (WGS) entry which is preliminary data.</text>
</comment>
<dbReference type="RefSeq" id="WP_141343953.1">
    <property type="nucleotide sequence ID" value="NZ_BJLF01000001.1"/>
</dbReference>
<dbReference type="InterPro" id="IPR052891">
    <property type="entry name" value="DNA-3mA_glycosylase"/>
</dbReference>
<dbReference type="GO" id="GO:0006284">
    <property type="term" value="P:base-excision repair"/>
    <property type="evidence" value="ECO:0007669"/>
    <property type="project" value="InterPro"/>
</dbReference>
<dbReference type="PANTHER" id="PTHR30037">
    <property type="entry name" value="DNA-3-METHYLADENINE GLYCOSYLASE 1"/>
    <property type="match status" value="1"/>
</dbReference>
<dbReference type="OrthoDB" id="9795156at2"/>
<dbReference type="Gene3D" id="1.10.340.30">
    <property type="entry name" value="Hypothetical protein, domain 2"/>
    <property type="match status" value="1"/>
</dbReference>
<protein>
    <submittedName>
        <fullName evidence="1">3-methyladenine DNA glycosylase</fullName>
    </submittedName>
</protein>
<dbReference type="SUPFAM" id="SSF48150">
    <property type="entry name" value="DNA-glycosylase"/>
    <property type="match status" value="1"/>
</dbReference>
<evidence type="ECO:0000313" key="1">
    <source>
        <dbReference type="EMBL" id="GEA49613.1"/>
    </source>
</evidence>
<dbReference type="Proteomes" id="UP000318717">
    <property type="component" value="Unassembled WGS sequence"/>
</dbReference>
<organism evidence="1 2">
    <name type="scientific">Vibrio inusitatus NBRC 102082</name>
    <dbReference type="NCBI Taxonomy" id="1219070"/>
    <lineage>
        <taxon>Bacteria</taxon>
        <taxon>Pseudomonadati</taxon>
        <taxon>Pseudomonadota</taxon>
        <taxon>Gammaproteobacteria</taxon>
        <taxon>Vibrionales</taxon>
        <taxon>Vibrionaceae</taxon>
        <taxon>Vibrio</taxon>
    </lineage>
</organism>
<dbReference type="GO" id="GO:0008725">
    <property type="term" value="F:DNA-3-methyladenine glycosylase activity"/>
    <property type="evidence" value="ECO:0007669"/>
    <property type="project" value="InterPro"/>
</dbReference>
<proteinExistence type="predicted"/>
<dbReference type="EMBL" id="BJLF01000001">
    <property type="protein sequence ID" value="GEA49613.1"/>
    <property type="molecule type" value="Genomic_DNA"/>
</dbReference>
<dbReference type="InterPro" id="IPR005019">
    <property type="entry name" value="Adenine_glyco"/>
</dbReference>
<dbReference type="Pfam" id="PF03352">
    <property type="entry name" value="Adenine_glyco"/>
    <property type="match status" value="1"/>
</dbReference>
<dbReference type="PANTHER" id="PTHR30037:SF3">
    <property type="entry name" value="BLR0857 PROTEIN"/>
    <property type="match status" value="1"/>
</dbReference>
<keyword evidence="2" id="KW-1185">Reference proteome</keyword>